<protein>
    <submittedName>
        <fullName evidence="3">Uncharacterized protein</fullName>
    </submittedName>
</protein>
<comment type="caution">
    <text evidence="3">The sequence shown here is derived from an EMBL/GenBank/DDBJ whole genome shotgun (WGS) entry which is preliminary data.</text>
</comment>
<organism evidence="3 4">
    <name type="scientific">Bifidobacterium phasiani</name>
    <dbReference type="NCBI Taxonomy" id="2834431"/>
    <lineage>
        <taxon>Bacteria</taxon>
        <taxon>Bacillati</taxon>
        <taxon>Actinomycetota</taxon>
        <taxon>Actinomycetes</taxon>
        <taxon>Bifidobacteriales</taxon>
        <taxon>Bifidobacteriaceae</taxon>
        <taxon>Bifidobacterium</taxon>
    </lineage>
</organism>
<accession>A0ABS6W8K5</accession>
<dbReference type="Proteomes" id="UP000812844">
    <property type="component" value="Unassembled WGS sequence"/>
</dbReference>
<evidence type="ECO:0000256" key="1">
    <source>
        <dbReference type="SAM" id="MobiDB-lite"/>
    </source>
</evidence>
<dbReference type="RefSeq" id="WP_219081397.1">
    <property type="nucleotide sequence ID" value="NZ_JAHBBD010000010.1"/>
</dbReference>
<feature type="transmembrane region" description="Helical" evidence="2">
    <location>
        <begin position="60"/>
        <end position="80"/>
    </location>
</feature>
<evidence type="ECO:0000313" key="4">
    <source>
        <dbReference type="Proteomes" id="UP000812844"/>
    </source>
</evidence>
<sequence>MDDAAIDDDVIDEETYHRDPADEAASRADAWGAGAGIEPDDIQDADHAARRRRRPTTGQLIAVLAVYAVVAAGALALRYWTTKMAVRSAIRDELRR</sequence>
<reference evidence="3 4" key="1">
    <citation type="submission" date="2021-05" db="EMBL/GenBank/DDBJ databases">
        <title>Phylogenetic classification of ten novel species belonging to the genus Bifidobacterium comprising B. colchicus sp. nov., B. abeli sp. nov., B. bicoloris sp. nov., B. guerezis sp. nov., B. rosaliae sp. nov., B. santillanensis sp. nov., B. argentati sp. nov., B. amazzoni sp. nov., B. pluviali sp. nov., and B. pinnaculum sp. nov.</title>
        <authorList>
            <person name="Lugli G.A."/>
            <person name="Ruiz Garcia L."/>
            <person name="Margolles A."/>
            <person name="Ventura M."/>
        </authorList>
    </citation>
    <scope>NUCLEOTIDE SEQUENCE [LARGE SCALE GENOMIC DNA]</scope>
    <source>
        <strain evidence="3 4">6T3</strain>
    </source>
</reference>
<gene>
    <name evidence="3" type="ORF">KIH73_05545</name>
</gene>
<name>A0ABS6W8K5_9BIFI</name>
<keyword evidence="2" id="KW-1133">Transmembrane helix</keyword>
<keyword evidence="4" id="KW-1185">Reference proteome</keyword>
<keyword evidence="2" id="KW-0812">Transmembrane</keyword>
<evidence type="ECO:0000313" key="3">
    <source>
        <dbReference type="EMBL" id="MBW3082840.1"/>
    </source>
</evidence>
<evidence type="ECO:0000256" key="2">
    <source>
        <dbReference type="SAM" id="Phobius"/>
    </source>
</evidence>
<feature type="region of interest" description="Disordered" evidence="1">
    <location>
        <begin position="14"/>
        <end position="53"/>
    </location>
</feature>
<dbReference type="EMBL" id="JAHBBD010000010">
    <property type="protein sequence ID" value="MBW3082840.1"/>
    <property type="molecule type" value="Genomic_DNA"/>
</dbReference>
<keyword evidence="2" id="KW-0472">Membrane</keyword>
<proteinExistence type="predicted"/>
<feature type="compositionally biased region" description="Basic and acidic residues" evidence="1">
    <location>
        <begin position="14"/>
        <end position="26"/>
    </location>
</feature>